<dbReference type="RefSeq" id="WP_313876423.1">
    <property type="nucleotide sequence ID" value="NZ_JAVBIK010000003.1"/>
</dbReference>
<comment type="caution">
    <text evidence="8">The sequence shown here is derived from an EMBL/GenBank/DDBJ whole genome shotgun (WGS) entry which is preliminary data.</text>
</comment>
<organism evidence="8 9">
    <name type="scientific">Rhodoferax potami</name>
    <dbReference type="NCBI Taxonomy" id="3068338"/>
    <lineage>
        <taxon>Bacteria</taxon>
        <taxon>Pseudomonadati</taxon>
        <taxon>Pseudomonadota</taxon>
        <taxon>Betaproteobacteria</taxon>
        <taxon>Burkholderiales</taxon>
        <taxon>Comamonadaceae</taxon>
        <taxon>Rhodoferax</taxon>
    </lineage>
</organism>
<dbReference type="InterPro" id="IPR003423">
    <property type="entry name" value="OMP_efflux"/>
</dbReference>
<dbReference type="PANTHER" id="PTHR30026:SF22">
    <property type="entry name" value="OUTER MEMBRANE EFFLUX PROTEIN"/>
    <property type="match status" value="1"/>
</dbReference>
<evidence type="ECO:0000256" key="4">
    <source>
        <dbReference type="ARBA" id="ARBA00022452"/>
    </source>
</evidence>
<dbReference type="SUPFAM" id="SSF56954">
    <property type="entry name" value="Outer membrane efflux proteins (OEP)"/>
    <property type="match status" value="1"/>
</dbReference>
<evidence type="ECO:0000313" key="8">
    <source>
        <dbReference type="EMBL" id="MDT7520761.1"/>
    </source>
</evidence>
<dbReference type="Proteomes" id="UP001321700">
    <property type="component" value="Unassembled WGS sequence"/>
</dbReference>
<protein>
    <submittedName>
        <fullName evidence="8">TolC family protein</fullName>
    </submittedName>
</protein>
<accession>A0ABU3KTI3</accession>
<sequence>MSGFAILFEKLAEIHSLNCLQNADQRWALACDEFYRGYCIAKCKTMQGIERRGWENTEKGLSVYMKYSAIALWILSVSTAQAETLQALIIESLSQHPALLAQRASLESSSSGVEIAKWQYFPTPSLSVEGVSAAKKDYSYQGDERVTTLRIQQPVWTGGKIGAGVEKAEASMSQAKASEKEVRKQLSLKLIQAFSDWVSADLRLKVVNQSYKIHENLEKQLIRRVELGASAESDRSVVSVRLNSLSAEAAMIKGQINSAKSKISLALGREIQNTELEAVSSSPYPIYDSVSAIQQLAVMNSPTLERLQAQEKIISATVAEKKAELWPQVYLRIERQFGNYSIPHADPSTRTFLGFSSSLNPGLSNKAAINGALAQREAAREEINAHKLLVQEEVVNDSLQLSMLTERLNAVRSSIIISESILDSYTRQFLAGRKSWIEVMNAARETAQYQSQGSEIEAAQTLLSWRLAVNTYGLPAVILGEK</sequence>
<keyword evidence="6" id="KW-0472">Membrane</keyword>
<keyword evidence="4" id="KW-1134">Transmembrane beta strand</keyword>
<dbReference type="EMBL" id="JAVBIK010000003">
    <property type="protein sequence ID" value="MDT7520761.1"/>
    <property type="molecule type" value="Genomic_DNA"/>
</dbReference>
<name>A0ABU3KTI3_9BURK</name>
<keyword evidence="7" id="KW-0998">Cell outer membrane</keyword>
<evidence type="ECO:0000313" key="9">
    <source>
        <dbReference type="Proteomes" id="UP001321700"/>
    </source>
</evidence>
<keyword evidence="3" id="KW-0813">Transport</keyword>
<dbReference type="Gene3D" id="1.20.1600.10">
    <property type="entry name" value="Outer membrane efflux proteins (OEP)"/>
    <property type="match status" value="1"/>
</dbReference>
<dbReference type="PANTHER" id="PTHR30026">
    <property type="entry name" value="OUTER MEMBRANE PROTEIN TOLC"/>
    <property type="match status" value="1"/>
</dbReference>
<keyword evidence="5" id="KW-0812">Transmembrane</keyword>
<evidence type="ECO:0000256" key="5">
    <source>
        <dbReference type="ARBA" id="ARBA00022692"/>
    </source>
</evidence>
<comment type="subcellular location">
    <subcellularLocation>
        <location evidence="1">Cell outer membrane</location>
    </subcellularLocation>
</comment>
<evidence type="ECO:0000256" key="6">
    <source>
        <dbReference type="ARBA" id="ARBA00023136"/>
    </source>
</evidence>
<gene>
    <name evidence="8" type="ORF">RAE19_19170</name>
</gene>
<comment type="similarity">
    <text evidence="2">Belongs to the outer membrane factor (OMF) (TC 1.B.17) family.</text>
</comment>
<dbReference type="InterPro" id="IPR051906">
    <property type="entry name" value="TolC-like"/>
</dbReference>
<evidence type="ECO:0000256" key="3">
    <source>
        <dbReference type="ARBA" id="ARBA00022448"/>
    </source>
</evidence>
<evidence type="ECO:0000256" key="7">
    <source>
        <dbReference type="ARBA" id="ARBA00023237"/>
    </source>
</evidence>
<evidence type="ECO:0000256" key="2">
    <source>
        <dbReference type="ARBA" id="ARBA00007613"/>
    </source>
</evidence>
<proteinExistence type="inferred from homology"/>
<evidence type="ECO:0000256" key="1">
    <source>
        <dbReference type="ARBA" id="ARBA00004442"/>
    </source>
</evidence>
<keyword evidence="9" id="KW-1185">Reference proteome</keyword>
<reference evidence="8 9" key="1">
    <citation type="submission" date="2023-08" db="EMBL/GenBank/DDBJ databases">
        <title>Rhodoferax potami sp. nov. and Rhodoferax mekongensis sp. nov., isolated from the Mekong River in Thailand.</title>
        <authorList>
            <person name="Kitikhun S."/>
            <person name="Charoenyingcharoen P."/>
            <person name="Siriarchawattana P."/>
            <person name="Likhitrattanapisal S."/>
            <person name="Nilsakha T."/>
            <person name="Chanpet A."/>
            <person name="Rattanawaree P."/>
            <person name="Ingsriswang S."/>
        </authorList>
    </citation>
    <scope>NUCLEOTIDE SEQUENCE [LARGE SCALE GENOMIC DNA]</scope>
    <source>
        <strain evidence="8 9">TBRC 17660</strain>
    </source>
</reference>
<dbReference type="Pfam" id="PF02321">
    <property type="entry name" value="OEP"/>
    <property type="match status" value="2"/>
</dbReference>